<dbReference type="GO" id="GO:0005509">
    <property type="term" value="F:calcium ion binding"/>
    <property type="evidence" value="ECO:0007669"/>
    <property type="project" value="InterPro"/>
</dbReference>
<dbReference type="InterPro" id="IPR018247">
    <property type="entry name" value="EF_Hand_1_Ca_BS"/>
</dbReference>
<keyword evidence="5" id="KW-0472">Membrane</keyword>
<keyword evidence="5" id="KW-0812">Transmembrane</keyword>
<keyword evidence="8" id="KW-1185">Reference proteome</keyword>
<name>A0A0D9X1U5_9ORYZ</name>
<keyword evidence="5" id="KW-1133">Transmembrane helix</keyword>
<feature type="transmembrane region" description="Helical" evidence="5">
    <location>
        <begin position="26"/>
        <end position="47"/>
    </location>
</feature>
<dbReference type="SMART" id="SM00054">
    <property type="entry name" value="EFh"/>
    <property type="match status" value="1"/>
</dbReference>
<reference evidence="7" key="3">
    <citation type="submission" date="2015-04" db="UniProtKB">
        <authorList>
            <consortium name="EnsemblPlants"/>
        </authorList>
    </citation>
    <scope>IDENTIFICATION</scope>
</reference>
<keyword evidence="3" id="KW-0677">Repeat</keyword>
<evidence type="ECO:0000256" key="4">
    <source>
        <dbReference type="ARBA" id="ARBA00022837"/>
    </source>
</evidence>
<dbReference type="Gramene" id="LPERR07G20180.1">
    <property type="protein sequence ID" value="LPERR07G20180.1"/>
    <property type="gene ID" value="LPERR07G20180"/>
</dbReference>
<accession>A0A0D9X1U5</accession>
<reference evidence="8" key="2">
    <citation type="submission" date="2013-12" db="EMBL/GenBank/DDBJ databases">
        <authorList>
            <person name="Yu Y."/>
            <person name="Lee S."/>
            <person name="de Baynast K."/>
            <person name="Wissotski M."/>
            <person name="Liu L."/>
            <person name="Talag J."/>
            <person name="Goicoechea J."/>
            <person name="Angelova A."/>
            <person name="Jetty R."/>
            <person name="Kudrna D."/>
            <person name="Golser W."/>
            <person name="Rivera L."/>
            <person name="Zhang J."/>
            <person name="Wing R."/>
        </authorList>
    </citation>
    <scope>NUCLEOTIDE SEQUENCE</scope>
</reference>
<dbReference type="Proteomes" id="UP000032180">
    <property type="component" value="Chromosome 7"/>
</dbReference>
<comment type="function">
    <text evidence="1">Potential calcium sensor.</text>
</comment>
<evidence type="ECO:0000313" key="7">
    <source>
        <dbReference type="EnsemblPlants" id="LPERR07G20180.1"/>
    </source>
</evidence>
<keyword evidence="2" id="KW-0479">Metal-binding</keyword>
<dbReference type="PANTHER" id="PTHR10891">
    <property type="entry name" value="EF-HAND CALCIUM-BINDING DOMAIN CONTAINING PROTEIN"/>
    <property type="match status" value="1"/>
</dbReference>
<dbReference type="eggNOG" id="KOG0027">
    <property type="taxonomic scope" value="Eukaryota"/>
</dbReference>
<protein>
    <recommendedName>
        <fullName evidence="6">EF-hand domain-containing protein</fullName>
    </recommendedName>
</protein>
<dbReference type="HOGENOM" id="CLU_1296160_0_0_1"/>
<dbReference type="PROSITE" id="PS00018">
    <property type="entry name" value="EF_HAND_1"/>
    <property type="match status" value="1"/>
</dbReference>
<proteinExistence type="predicted"/>
<evidence type="ECO:0000256" key="5">
    <source>
        <dbReference type="SAM" id="Phobius"/>
    </source>
</evidence>
<dbReference type="InterPro" id="IPR011992">
    <property type="entry name" value="EF-hand-dom_pair"/>
</dbReference>
<dbReference type="Gene3D" id="1.10.238.10">
    <property type="entry name" value="EF-hand"/>
    <property type="match status" value="1"/>
</dbReference>
<dbReference type="STRING" id="77586.A0A0D9X1U5"/>
<dbReference type="InterPro" id="IPR002048">
    <property type="entry name" value="EF_hand_dom"/>
</dbReference>
<keyword evidence="4" id="KW-0106">Calcium</keyword>
<feature type="domain" description="EF-hand" evidence="6">
    <location>
        <begin position="132"/>
        <end position="167"/>
    </location>
</feature>
<dbReference type="Pfam" id="PF13405">
    <property type="entry name" value="EF-hand_6"/>
    <property type="match status" value="1"/>
</dbReference>
<reference evidence="7 8" key="1">
    <citation type="submission" date="2012-08" db="EMBL/GenBank/DDBJ databases">
        <title>Oryza genome evolution.</title>
        <authorList>
            <person name="Wing R.A."/>
        </authorList>
    </citation>
    <scope>NUCLEOTIDE SEQUENCE</scope>
</reference>
<evidence type="ECO:0000313" key="8">
    <source>
        <dbReference type="Proteomes" id="UP000032180"/>
    </source>
</evidence>
<dbReference type="PROSITE" id="PS50222">
    <property type="entry name" value="EF_HAND_2"/>
    <property type="match status" value="1"/>
</dbReference>
<evidence type="ECO:0000256" key="3">
    <source>
        <dbReference type="ARBA" id="ARBA00022737"/>
    </source>
</evidence>
<dbReference type="InterPro" id="IPR039647">
    <property type="entry name" value="EF_hand_pair_protein_CML-like"/>
</dbReference>
<dbReference type="SUPFAM" id="SSF47473">
    <property type="entry name" value="EF-hand"/>
    <property type="match status" value="1"/>
</dbReference>
<dbReference type="EnsemblPlants" id="LPERR07G20180.1">
    <property type="protein sequence ID" value="LPERR07G20180.1"/>
    <property type="gene ID" value="LPERR07G20180"/>
</dbReference>
<evidence type="ECO:0000256" key="2">
    <source>
        <dbReference type="ARBA" id="ARBA00022723"/>
    </source>
</evidence>
<evidence type="ECO:0000256" key="1">
    <source>
        <dbReference type="ARBA" id="ARBA00003291"/>
    </source>
</evidence>
<dbReference type="AlphaFoldDB" id="A0A0D9X1U5"/>
<evidence type="ECO:0000259" key="6">
    <source>
        <dbReference type="PROSITE" id="PS50222"/>
    </source>
</evidence>
<sequence length="205" mass="22023">MASETSSSSSPARPLLRRVLSFREPLMLIPCILTFLATAASEFFHIYSSFLHSFARSLIPIPPPATAKLAAFTPYSAAAVDEDDEEVSPHLSREEVEEIMERMGLGLSGNGEGIKARIGHDEVSRMFDADEPSFAEVRRAFAVFDADGDGLIGAADLRAALARLGFLVDAVDAAACRDMIAASCGSVDGTMNLCQFIKFLEKGLC</sequence>
<organism evidence="7 8">
    <name type="scientific">Leersia perrieri</name>
    <dbReference type="NCBI Taxonomy" id="77586"/>
    <lineage>
        <taxon>Eukaryota</taxon>
        <taxon>Viridiplantae</taxon>
        <taxon>Streptophyta</taxon>
        <taxon>Embryophyta</taxon>
        <taxon>Tracheophyta</taxon>
        <taxon>Spermatophyta</taxon>
        <taxon>Magnoliopsida</taxon>
        <taxon>Liliopsida</taxon>
        <taxon>Poales</taxon>
        <taxon>Poaceae</taxon>
        <taxon>BOP clade</taxon>
        <taxon>Oryzoideae</taxon>
        <taxon>Oryzeae</taxon>
        <taxon>Oryzinae</taxon>
        <taxon>Leersia</taxon>
    </lineage>
</organism>